<proteinExistence type="predicted"/>
<gene>
    <name evidence="2" type="ORF">BIT28_18860</name>
</gene>
<evidence type="ECO:0000259" key="1">
    <source>
        <dbReference type="Pfam" id="PF21211"/>
    </source>
</evidence>
<dbReference type="InterPro" id="IPR036412">
    <property type="entry name" value="HAD-like_sf"/>
</dbReference>
<dbReference type="Gene3D" id="3.40.50.1000">
    <property type="entry name" value="HAD superfamily/HAD-like"/>
    <property type="match status" value="1"/>
</dbReference>
<dbReference type="InterPro" id="IPR036514">
    <property type="entry name" value="SGNH_hydro_sf"/>
</dbReference>
<comment type="caution">
    <text evidence="2">The sequence shown here is derived from an EMBL/GenBank/DDBJ whole genome shotgun (WGS) entry which is preliminary data.</text>
</comment>
<dbReference type="Gene3D" id="3.40.50.1110">
    <property type="entry name" value="SGNH hydrolase"/>
    <property type="match status" value="1"/>
</dbReference>
<reference evidence="2 3" key="1">
    <citation type="submission" date="2016-09" db="EMBL/GenBank/DDBJ databases">
        <title>Photobacterium proteolyticum sp. nov. a protease producing bacterium isolated from ocean sediments of Laizhou Bay.</title>
        <authorList>
            <person name="Li Y."/>
        </authorList>
    </citation>
    <scope>NUCLEOTIDE SEQUENCE [LARGE SCALE GENOMIC DNA]</scope>
    <source>
        <strain evidence="2 3">13-12</strain>
    </source>
</reference>
<dbReference type="SUPFAM" id="SSF56784">
    <property type="entry name" value="HAD-like"/>
    <property type="match status" value="1"/>
</dbReference>
<dbReference type="RefSeq" id="WP_075764026.1">
    <property type="nucleotide sequence ID" value="NZ_MJIL01000069.1"/>
</dbReference>
<dbReference type="InterPro" id="IPR049369">
    <property type="entry name" value="BF1531-like_N"/>
</dbReference>
<evidence type="ECO:0000313" key="3">
    <source>
        <dbReference type="Proteomes" id="UP000186905"/>
    </source>
</evidence>
<evidence type="ECO:0000313" key="2">
    <source>
        <dbReference type="EMBL" id="OLQ76079.1"/>
    </source>
</evidence>
<protein>
    <recommendedName>
        <fullName evidence="1">BF1531-like N-terminal domain-containing protein</fullName>
    </recommendedName>
</protein>
<dbReference type="GO" id="GO:0016788">
    <property type="term" value="F:hydrolase activity, acting on ester bonds"/>
    <property type="evidence" value="ECO:0007669"/>
    <property type="project" value="UniProtKB-ARBA"/>
</dbReference>
<name>A0A1Q9GN60_9GAMM</name>
<dbReference type="OrthoDB" id="323926at2"/>
<dbReference type="InterPro" id="IPR023214">
    <property type="entry name" value="HAD_sf"/>
</dbReference>
<accession>A0A1Q9GN60</accession>
<dbReference type="InterPro" id="IPR010037">
    <property type="entry name" value="FkbH_domain"/>
</dbReference>
<keyword evidence="3" id="KW-1185">Reference proteome</keyword>
<dbReference type="NCBIfam" id="TIGR01686">
    <property type="entry name" value="FkbH"/>
    <property type="match status" value="1"/>
</dbReference>
<dbReference type="InterPro" id="IPR010033">
    <property type="entry name" value="HAD_SF_ppase_IIIC"/>
</dbReference>
<dbReference type="AlphaFoldDB" id="A0A1Q9GN60"/>
<dbReference type="NCBIfam" id="TIGR01681">
    <property type="entry name" value="HAD-SF-IIIC"/>
    <property type="match status" value="1"/>
</dbReference>
<dbReference type="Proteomes" id="UP000186905">
    <property type="component" value="Unassembled WGS sequence"/>
</dbReference>
<feature type="domain" description="BF1531-like N-terminal" evidence="1">
    <location>
        <begin position="48"/>
        <end position="228"/>
    </location>
</feature>
<sequence>MKEFFLEPLNNVEILRNKNKIKSSLQPIAKKKIRLLVLSGSTVGELKEYIQLFLLNQGIDAEVIEGSYNSYYEEVMFSDLIETVSPDWVYIHTTNKNILKWPQNSQCEQEVDELFEREVSRISDILTKLDNLKINTIVNNFELPHYRNMGNYDFTSKYGYVNFVNRINNSLAELVSTKPNIYINDIMYLSSDIGLSKWFDDSYWFAFKYAIAPTALPTVAKSITNIVKSVAGHSKKTLVCDLDNTLWGGVIGDDGPEGVLVGQGNPKAESFLELQNYILQLKSRGIVLAINSKNEKKLAEEGIAKSSGSLSCDDFASFVANWEPKSQNIQRIETELNLFQDSFVFIDDNPAEIKQVSEFCPSVTCVTYSKSPYELIKQLDKEGYFEVSRLSAEDKKRAEYYKKNKLVNEIKNNAKNFDDYLKSLEMKTTIVGISEKNRERVVQLVNKTNQFNPNTSRVTDADFDIKYANNSSSLNLVADLEDIYGNNGIVSTLLSTVCGETVDIDIWVMSCRVFNRELEFALFDTFVNVCKSRSITTIYSSYTESPKNAYVANLYEKLGFKIIEQTSNSKQYRLDVSEYVNKSKNIGVTYEF</sequence>
<dbReference type="EMBL" id="MJIL01000069">
    <property type="protein sequence ID" value="OLQ76079.1"/>
    <property type="molecule type" value="Genomic_DNA"/>
</dbReference>
<organism evidence="2 3">
    <name type="scientific">Photobacterium proteolyticum</name>
    <dbReference type="NCBI Taxonomy" id="1903952"/>
    <lineage>
        <taxon>Bacteria</taxon>
        <taxon>Pseudomonadati</taxon>
        <taxon>Pseudomonadota</taxon>
        <taxon>Gammaproteobacteria</taxon>
        <taxon>Vibrionales</taxon>
        <taxon>Vibrionaceae</taxon>
        <taxon>Photobacterium</taxon>
    </lineage>
</organism>
<dbReference type="STRING" id="1903952.BIT28_18860"/>
<dbReference type="Pfam" id="PF21211">
    <property type="entry name" value="FkbH_N"/>
    <property type="match status" value="1"/>
</dbReference>